<gene>
    <name evidence="1" type="ORF">N7493_010999</name>
</gene>
<evidence type="ECO:0000313" key="1">
    <source>
        <dbReference type="EMBL" id="KAJ5703861.1"/>
    </source>
</evidence>
<organism evidence="1 2">
    <name type="scientific">Penicillium malachiteum</name>
    <dbReference type="NCBI Taxonomy" id="1324776"/>
    <lineage>
        <taxon>Eukaryota</taxon>
        <taxon>Fungi</taxon>
        <taxon>Dikarya</taxon>
        <taxon>Ascomycota</taxon>
        <taxon>Pezizomycotina</taxon>
        <taxon>Eurotiomycetes</taxon>
        <taxon>Eurotiomycetidae</taxon>
        <taxon>Eurotiales</taxon>
        <taxon>Aspergillaceae</taxon>
        <taxon>Penicillium</taxon>
    </lineage>
</organism>
<proteinExistence type="predicted"/>
<dbReference type="Proteomes" id="UP001215712">
    <property type="component" value="Unassembled WGS sequence"/>
</dbReference>
<accession>A0AAD6HBB0</accession>
<comment type="caution">
    <text evidence="1">The sequence shown here is derived from an EMBL/GenBank/DDBJ whole genome shotgun (WGS) entry which is preliminary data.</text>
</comment>
<name>A0AAD6HBB0_9EURO</name>
<protein>
    <recommendedName>
        <fullName evidence="3">F-box domain-containing protein</fullName>
    </recommendedName>
</protein>
<dbReference type="AlphaFoldDB" id="A0AAD6HBB0"/>
<keyword evidence="2" id="KW-1185">Reference proteome</keyword>
<sequence length="354" mass="40034">MFVSFQLLPAEILLDIARYVSSPELRKMKDSSLTVCSASHAVAILAFYEEIQLTSARFQRLASTNTIESMKQVTKRLDYQVRQQWVTSGDTGHQQNAMCIGPELLYTTVARCDRLRSFTVELIGNISNPAWQTPLSERYDLRLIGALWYRNLKELNISTIETIGFEQPLPCTVALSQLIAQVDTVTLKMKYICPQILEYICPDEFDPHLADAFLLTPENVPTAMKHTTKPADVKLKKLTIHLAAMDDYAAPFIHETPHFSRRCGNNSDLQLFQPMLDAAAAIVQRVPSIEHLWVIGCFNPGQQAKPEAWDLAKRVRRVFSAGSWYNCSYDVTSDNFSVFDSDIDDVFQKDNGVT</sequence>
<reference evidence="1" key="2">
    <citation type="submission" date="2023-01" db="EMBL/GenBank/DDBJ databases">
        <authorList>
            <person name="Petersen C."/>
        </authorList>
    </citation>
    <scope>NUCLEOTIDE SEQUENCE</scope>
    <source>
        <strain evidence="1">IBT 17514</strain>
    </source>
</reference>
<reference evidence="1" key="1">
    <citation type="journal article" date="2023" name="IMA Fungus">
        <title>Comparative genomic study of the Penicillium genus elucidates a diverse pangenome and 15 lateral gene transfer events.</title>
        <authorList>
            <person name="Petersen C."/>
            <person name="Sorensen T."/>
            <person name="Nielsen M.R."/>
            <person name="Sondergaard T.E."/>
            <person name="Sorensen J.L."/>
            <person name="Fitzpatrick D.A."/>
            <person name="Frisvad J.C."/>
            <person name="Nielsen K.L."/>
        </authorList>
    </citation>
    <scope>NUCLEOTIDE SEQUENCE</scope>
    <source>
        <strain evidence="1">IBT 17514</strain>
    </source>
</reference>
<evidence type="ECO:0000313" key="2">
    <source>
        <dbReference type="Proteomes" id="UP001215712"/>
    </source>
</evidence>
<evidence type="ECO:0008006" key="3">
    <source>
        <dbReference type="Google" id="ProtNLM"/>
    </source>
</evidence>
<dbReference type="EMBL" id="JAQJAN010000020">
    <property type="protein sequence ID" value="KAJ5703861.1"/>
    <property type="molecule type" value="Genomic_DNA"/>
</dbReference>